<dbReference type="PANTHER" id="PTHR23510">
    <property type="entry name" value="INNER MEMBRANE TRANSPORT PROTEIN YAJR"/>
    <property type="match status" value="1"/>
</dbReference>
<evidence type="ECO:0000256" key="9">
    <source>
        <dbReference type="ARBA" id="ARBA00070323"/>
    </source>
</evidence>
<dbReference type="SUPFAM" id="SSF50249">
    <property type="entry name" value="Nucleic acid-binding proteins"/>
    <property type="match status" value="1"/>
</dbReference>
<dbReference type="EMBL" id="VEVO01000005">
    <property type="protein sequence ID" value="KAF0042019.1"/>
    <property type="molecule type" value="Genomic_DNA"/>
</dbReference>
<evidence type="ECO:0000256" key="8">
    <source>
        <dbReference type="ARBA" id="ARBA00044496"/>
    </source>
</evidence>
<feature type="transmembrane region" description="Helical" evidence="11">
    <location>
        <begin position="436"/>
        <end position="453"/>
    </location>
</feature>
<feature type="transmembrane region" description="Helical" evidence="11">
    <location>
        <begin position="399"/>
        <end position="416"/>
    </location>
</feature>
<protein>
    <recommendedName>
        <fullName evidence="9">DNA-directed RNA polymerases I, II, and III subunit RPABC3</fullName>
    </recommendedName>
</protein>
<dbReference type="Proteomes" id="UP000438429">
    <property type="component" value="Unassembled WGS sequence"/>
</dbReference>
<comment type="function">
    <text evidence="8">DNA-dependent RNA polymerase catalyzes the transcription of DNA into RNA using the four ribonucleoside triphosphates as substrates. Common component of RNA polymerases I, II and III which synthesize ribosomal RNA precursors, mRNA precursors and many functional non-coding RNAs, and small RNAs, such as 5S rRNA and tRNAs, respectively.</text>
</comment>
<accession>A0A6A4TAV1</accession>
<evidence type="ECO:0000256" key="10">
    <source>
        <dbReference type="SAM" id="MobiDB-lite"/>
    </source>
</evidence>
<evidence type="ECO:0000256" key="7">
    <source>
        <dbReference type="ARBA" id="ARBA00023242"/>
    </source>
</evidence>
<dbReference type="InterPro" id="IPR051068">
    <property type="entry name" value="MFS_Domain-Containing_Protein"/>
</dbReference>
<sequence>MAGILFEDIFDVKDIDPDGKKFDRVSRLHCESESFKMDLILDVNIQIYPVDLGDKFRLVIASTLYEDGTPDDGEYNPQDDRPSRADQFDYVMYGKVYKIEGDETSTEAATRLPNLVYMESTGSDVVGVNRAGSSRRGAFDCLHTPLQKNRSASPTCSGSLRRVTERNLSPTLDAAPYFLGLALSAFSLSGLLSGPLFGHWSDRTQATKKIILFANIFEIVGIGTGAGASIFGLLTRSTAPEDRATVFAAAMACRQAGLLIVNKYTAPGLFMCSMWILLQLVVVFMYWDLPPLERRKPQHGSTANSVGEENEKEDEHGLTEDGEEGNDEGKPLMGSQELVGSYGSVVTPNAQRRNNVSSASNATLNHISPPQSPPPSETLESSTTVKNFSKSREFLREEVVVLLAAQFIVFFNQTALETMVTPLTQKYFGYKEVENSVMYCLCGVEVIAGFFFVRWLSQRVAERMVLVIGLAILNISGVWCLIFLAKPLGAFPWQLTEFVIGVFLQVLGLPFVAVAQVSLFSKVTSERTQGFSQGVRRSVGGLATILGPLWAGGLTENIYIMMGVICALLVLLT</sequence>
<reference evidence="12 13" key="1">
    <citation type="submission" date="2019-06" db="EMBL/GenBank/DDBJ databases">
        <title>Draft genomes of female and male turbot (Scophthalmus maximus).</title>
        <authorList>
            <person name="Xu H."/>
            <person name="Xu X.-W."/>
            <person name="Shao C."/>
            <person name="Chen S."/>
        </authorList>
    </citation>
    <scope>NUCLEOTIDE SEQUENCE [LARGE SCALE GENOMIC DNA]</scope>
    <source>
        <strain evidence="12">Ysfricsl-2016a</strain>
        <tissue evidence="12">Blood</tissue>
    </source>
</reference>
<keyword evidence="7" id="KW-0539">Nucleus</keyword>
<gene>
    <name evidence="12" type="ORF">F2P81_005551</name>
</gene>
<feature type="non-terminal residue" evidence="12">
    <location>
        <position position="573"/>
    </location>
</feature>
<feature type="transmembrane region" description="Helical" evidence="11">
    <location>
        <begin position="541"/>
        <end position="572"/>
    </location>
</feature>
<feature type="transmembrane region" description="Helical" evidence="11">
    <location>
        <begin position="268"/>
        <end position="287"/>
    </location>
</feature>
<keyword evidence="4 11" id="KW-0812">Transmembrane</keyword>
<dbReference type="FunFam" id="2.40.50.140:FF:000073">
    <property type="entry name" value="DNA-directed RNA polymerases I, II, and III subunit RPABC3"/>
    <property type="match status" value="1"/>
</dbReference>
<dbReference type="Gene3D" id="2.40.50.140">
    <property type="entry name" value="Nucleic acid-binding proteins"/>
    <property type="match status" value="1"/>
</dbReference>
<dbReference type="InterPro" id="IPR012340">
    <property type="entry name" value="NA-bd_OB-fold"/>
</dbReference>
<proteinExistence type="inferred from homology"/>
<dbReference type="GO" id="GO:0003899">
    <property type="term" value="F:DNA-directed RNA polymerase activity"/>
    <property type="evidence" value="ECO:0007669"/>
    <property type="project" value="InterPro"/>
</dbReference>
<evidence type="ECO:0000256" key="2">
    <source>
        <dbReference type="ARBA" id="ARBA00004141"/>
    </source>
</evidence>
<name>A0A6A4TAV1_SCOMX</name>
<evidence type="ECO:0000256" key="1">
    <source>
        <dbReference type="ARBA" id="ARBA00004123"/>
    </source>
</evidence>
<dbReference type="Pfam" id="PF07690">
    <property type="entry name" value="MFS_1"/>
    <property type="match status" value="1"/>
</dbReference>
<feature type="transmembrane region" description="Helical" evidence="11">
    <location>
        <begin position="465"/>
        <end position="486"/>
    </location>
</feature>
<feature type="region of interest" description="Disordered" evidence="10">
    <location>
        <begin position="295"/>
        <end position="334"/>
    </location>
</feature>
<dbReference type="PANTHER" id="PTHR23510:SF56">
    <property type="entry name" value="MAJOR FACILITATOR SUPERFAMILY DOMAIN-CONTAINING PROTEIN 8-LIKE"/>
    <property type="match status" value="1"/>
</dbReference>
<comment type="similarity">
    <text evidence="3">Belongs to the eukaryotic RPB8 RNA polymerase subunit family.</text>
</comment>
<comment type="subcellular location">
    <subcellularLocation>
        <location evidence="2">Membrane</location>
        <topology evidence="2">Multi-pass membrane protein</topology>
    </subcellularLocation>
    <subcellularLocation>
        <location evidence="1">Nucleus</location>
    </subcellularLocation>
</comment>
<dbReference type="InterPro" id="IPR005570">
    <property type="entry name" value="RPABC3"/>
</dbReference>
<feature type="transmembrane region" description="Helical" evidence="11">
    <location>
        <begin position="210"/>
        <end position="234"/>
    </location>
</feature>
<evidence type="ECO:0000256" key="4">
    <source>
        <dbReference type="ARBA" id="ARBA00022692"/>
    </source>
</evidence>
<dbReference type="SMART" id="SM00658">
    <property type="entry name" value="RPOL8c"/>
    <property type="match status" value="1"/>
</dbReference>
<dbReference type="AlphaFoldDB" id="A0A6A4TAV1"/>
<dbReference type="GO" id="GO:0005654">
    <property type="term" value="C:nucleoplasm"/>
    <property type="evidence" value="ECO:0007669"/>
    <property type="project" value="UniProtKB-ARBA"/>
</dbReference>
<evidence type="ECO:0000256" key="6">
    <source>
        <dbReference type="ARBA" id="ARBA00023136"/>
    </source>
</evidence>
<evidence type="ECO:0000256" key="5">
    <source>
        <dbReference type="ARBA" id="ARBA00022989"/>
    </source>
</evidence>
<evidence type="ECO:0000313" key="12">
    <source>
        <dbReference type="EMBL" id="KAF0042019.1"/>
    </source>
</evidence>
<dbReference type="InterPro" id="IPR011701">
    <property type="entry name" value="MFS"/>
</dbReference>
<organism evidence="12 13">
    <name type="scientific">Scophthalmus maximus</name>
    <name type="common">Turbot</name>
    <name type="synonym">Psetta maxima</name>
    <dbReference type="NCBI Taxonomy" id="52904"/>
    <lineage>
        <taxon>Eukaryota</taxon>
        <taxon>Metazoa</taxon>
        <taxon>Chordata</taxon>
        <taxon>Craniata</taxon>
        <taxon>Vertebrata</taxon>
        <taxon>Euteleostomi</taxon>
        <taxon>Actinopterygii</taxon>
        <taxon>Neopterygii</taxon>
        <taxon>Teleostei</taxon>
        <taxon>Neoteleostei</taxon>
        <taxon>Acanthomorphata</taxon>
        <taxon>Carangaria</taxon>
        <taxon>Pleuronectiformes</taxon>
        <taxon>Pleuronectoidei</taxon>
        <taxon>Scophthalmidae</taxon>
        <taxon>Scophthalmus</taxon>
    </lineage>
</organism>
<dbReference type="InterPro" id="IPR036259">
    <property type="entry name" value="MFS_trans_sf"/>
</dbReference>
<dbReference type="SUPFAM" id="SSF103473">
    <property type="entry name" value="MFS general substrate transporter"/>
    <property type="match status" value="1"/>
</dbReference>
<dbReference type="Pfam" id="PF03870">
    <property type="entry name" value="RNA_pol_Rpb8"/>
    <property type="match status" value="1"/>
</dbReference>
<dbReference type="GO" id="GO:0022857">
    <property type="term" value="F:transmembrane transporter activity"/>
    <property type="evidence" value="ECO:0007669"/>
    <property type="project" value="InterPro"/>
</dbReference>
<keyword evidence="6 11" id="KW-0472">Membrane</keyword>
<dbReference type="GO" id="GO:0006351">
    <property type="term" value="P:DNA-templated transcription"/>
    <property type="evidence" value="ECO:0007669"/>
    <property type="project" value="InterPro"/>
</dbReference>
<evidence type="ECO:0000256" key="3">
    <source>
        <dbReference type="ARBA" id="ARBA00008912"/>
    </source>
</evidence>
<keyword evidence="5 11" id="KW-1133">Transmembrane helix</keyword>
<evidence type="ECO:0000313" key="13">
    <source>
        <dbReference type="Proteomes" id="UP000438429"/>
    </source>
</evidence>
<feature type="transmembrane region" description="Helical" evidence="11">
    <location>
        <begin position="498"/>
        <end position="520"/>
    </location>
</feature>
<dbReference type="Gene3D" id="1.20.1250.20">
    <property type="entry name" value="MFS general substrate transporter like domains"/>
    <property type="match status" value="1"/>
</dbReference>
<comment type="caution">
    <text evidence="12">The sequence shown here is derived from an EMBL/GenBank/DDBJ whole genome shotgun (WGS) entry which is preliminary data.</text>
</comment>
<feature type="transmembrane region" description="Helical" evidence="11">
    <location>
        <begin position="177"/>
        <end position="198"/>
    </location>
</feature>
<evidence type="ECO:0000256" key="11">
    <source>
        <dbReference type="SAM" id="Phobius"/>
    </source>
</evidence>
<dbReference type="GO" id="GO:0016020">
    <property type="term" value="C:membrane"/>
    <property type="evidence" value="ECO:0007669"/>
    <property type="project" value="UniProtKB-SubCell"/>
</dbReference>
<feature type="region of interest" description="Disordered" evidence="10">
    <location>
        <begin position="361"/>
        <end position="381"/>
    </location>
</feature>